<name>A0A9N8DLH3_9STRA</name>
<dbReference type="EMBL" id="CAICTM010000120">
    <property type="protein sequence ID" value="CAB9501904.1"/>
    <property type="molecule type" value="Genomic_DNA"/>
</dbReference>
<protein>
    <submittedName>
        <fullName evidence="4">Hyaluronidase</fullName>
    </submittedName>
</protein>
<gene>
    <name evidence="4" type="ORF">SEMRO_121_G058980.1</name>
</gene>
<comment type="caution">
    <text evidence="4">The sequence shown here is derived from an EMBL/GenBank/DDBJ whole genome shotgun (WGS) entry which is preliminary data.</text>
</comment>
<comment type="similarity">
    <text evidence="1">Belongs to the glycosyl hydrolase 56 family.</text>
</comment>
<dbReference type="GO" id="GO:0004415">
    <property type="term" value="F:hyalurononglucosaminidase activity"/>
    <property type="evidence" value="ECO:0007669"/>
    <property type="project" value="InterPro"/>
</dbReference>
<dbReference type="Pfam" id="PF01630">
    <property type="entry name" value="Glyco_hydro_56"/>
    <property type="match status" value="1"/>
</dbReference>
<evidence type="ECO:0000313" key="4">
    <source>
        <dbReference type="EMBL" id="CAB9501904.1"/>
    </source>
</evidence>
<dbReference type="GO" id="GO:0030214">
    <property type="term" value="P:hyaluronan catabolic process"/>
    <property type="evidence" value="ECO:0007669"/>
    <property type="project" value="TreeGrafter"/>
</dbReference>
<proteinExistence type="inferred from homology"/>
<feature type="chain" id="PRO_5040410626" evidence="3">
    <location>
        <begin position="19"/>
        <end position="476"/>
    </location>
</feature>
<dbReference type="GO" id="GO:0005975">
    <property type="term" value="P:carbohydrate metabolic process"/>
    <property type="evidence" value="ECO:0007669"/>
    <property type="project" value="InterPro"/>
</dbReference>
<evidence type="ECO:0000256" key="2">
    <source>
        <dbReference type="ARBA" id="ARBA00023157"/>
    </source>
</evidence>
<sequence>MPTLVSLLVLSLLVATLAASGEDESGSLSFKRNLNTGSSGVTGFPHRFQPFCNYACHGNDCPDPSQFDFVECNQTQTGNHCSLKGCQKWTQGVFPFLHPVKEQHTNTDATDSNSKDWPIWTSKETGKRYYVINGGAPQLANLTLHLETLHNTIDQFIPNKNYGGNLVLDFEPWSPIWEQNMQSIAGFHSKVTQEYSLQQMQQAHPTWSHETVQHKTVTIFTHAAIQFMVQTLQTLRLLRPYARIGFYGFPGNHYGHCDDNNERCGYSHPHWGPILRAQNDRIQLLYQTSSALFPSVYLSSNLHNQERYDVWRVYNQIMTKDTVTEAIRLVVTQTTRPSSQIIPIIPFFWAYYHNGTTLLLPDDVTMVVDTIYRPPWATAVIQWGNTPAHWQNTIGGPIFHRKVQQVETCARQYCNDRGWCLAFNHATKDENTADTGLAGQRRPNCICDPGYGGSDCSQTTVEAEASIRALEYSTVQ</sequence>
<reference evidence="4" key="1">
    <citation type="submission" date="2020-06" db="EMBL/GenBank/DDBJ databases">
        <authorList>
            <consortium name="Plant Systems Biology data submission"/>
        </authorList>
    </citation>
    <scope>NUCLEOTIDE SEQUENCE</scope>
    <source>
        <strain evidence="4">D6</strain>
    </source>
</reference>
<dbReference type="Gene3D" id="3.20.20.70">
    <property type="entry name" value="Aldolase class I"/>
    <property type="match status" value="1"/>
</dbReference>
<dbReference type="PRINTS" id="PR00846">
    <property type="entry name" value="GLHYDRLASE56"/>
</dbReference>
<dbReference type="AlphaFoldDB" id="A0A9N8DLH3"/>
<dbReference type="InterPro" id="IPR013785">
    <property type="entry name" value="Aldolase_TIM"/>
</dbReference>
<keyword evidence="2" id="KW-1015">Disulfide bond</keyword>
<dbReference type="InterPro" id="IPR018155">
    <property type="entry name" value="Hyaluronidase"/>
</dbReference>
<dbReference type="PANTHER" id="PTHR11769:SF35">
    <property type="entry name" value="HYALURONIDASE"/>
    <property type="match status" value="1"/>
</dbReference>
<accession>A0A9N8DLH3</accession>
<dbReference type="Proteomes" id="UP001153069">
    <property type="component" value="Unassembled WGS sequence"/>
</dbReference>
<dbReference type="InterPro" id="IPR017853">
    <property type="entry name" value="GH"/>
</dbReference>
<feature type="signal peptide" evidence="3">
    <location>
        <begin position="1"/>
        <end position="18"/>
    </location>
</feature>
<organism evidence="4 5">
    <name type="scientific">Seminavis robusta</name>
    <dbReference type="NCBI Taxonomy" id="568900"/>
    <lineage>
        <taxon>Eukaryota</taxon>
        <taxon>Sar</taxon>
        <taxon>Stramenopiles</taxon>
        <taxon>Ochrophyta</taxon>
        <taxon>Bacillariophyta</taxon>
        <taxon>Bacillariophyceae</taxon>
        <taxon>Bacillariophycidae</taxon>
        <taxon>Naviculales</taxon>
        <taxon>Naviculaceae</taxon>
        <taxon>Seminavis</taxon>
    </lineage>
</organism>
<evidence type="ECO:0000256" key="1">
    <source>
        <dbReference type="ARBA" id="ARBA00008871"/>
    </source>
</evidence>
<dbReference type="OrthoDB" id="64353at2759"/>
<keyword evidence="3" id="KW-0732">Signal</keyword>
<evidence type="ECO:0000313" key="5">
    <source>
        <dbReference type="Proteomes" id="UP001153069"/>
    </source>
</evidence>
<dbReference type="PANTHER" id="PTHR11769">
    <property type="entry name" value="HYALURONIDASE"/>
    <property type="match status" value="1"/>
</dbReference>
<evidence type="ECO:0000256" key="3">
    <source>
        <dbReference type="SAM" id="SignalP"/>
    </source>
</evidence>
<dbReference type="SUPFAM" id="SSF51445">
    <property type="entry name" value="(Trans)glycosidases"/>
    <property type="match status" value="1"/>
</dbReference>
<keyword evidence="5" id="KW-1185">Reference proteome</keyword>